<accession>A0A1M2W746</accession>
<reference evidence="1 2" key="1">
    <citation type="submission" date="2016-10" db="EMBL/GenBank/DDBJ databases">
        <title>Genome sequence of the basidiomycete white-rot fungus Trametes pubescens.</title>
        <authorList>
            <person name="Makela M.R."/>
            <person name="Granchi Z."/>
            <person name="Peng M."/>
            <person name="De Vries R.P."/>
            <person name="Grigoriev I."/>
            <person name="Riley R."/>
            <person name="Hilden K."/>
        </authorList>
    </citation>
    <scope>NUCLEOTIDE SEQUENCE [LARGE SCALE GENOMIC DNA]</scope>
    <source>
        <strain evidence="1 2">FBCC735</strain>
    </source>
</reference>
<proteinExistence type="predicted"/>
<keyword evidence="2" id="KW-1185">Reference proteome</keyword>
<gene>
    <name evidence="1" type="ORF">TRAPUB_5505</name>
</gene>
<evidence type="ECO:0000313" key="2">
    <source>
        <dbReference type="Proteomes" id="UP000184267"/>
    </source>
</evidence>
<comment type="caution">
    <text evidence="1">The sequence shown here is derived from an EMBL/GenBank/DDBJ whole genome shotgun (WGS) entry which is preliminary data.</text>
</comment>
<dbReference type="EMBL" id="MNAD01000145">
    <property type="protein sequence ID" value="OJT15677.1"/>
    <property type="molecule type" value="Genomic_DNA"/>
</dbReference>
<organism evidence="1 2">
    <name type="scientific">Trametes pubescens</name>
    <name type="common">White-rot fungus</name>
    <dbReference type="NCBI Taxonomy" id="154538"/>
    <lineage>
        <taxon>Eukaryota</taxon>
        <taxon>Fungi</taxon>
        <taxon>Dikarya</taxon>
        <taxon>Basidiomycota</taxon>
        <taxon>Agaricomycotina</taxon>
        <taxon>Agaricomycetes</taxon>
        <taxon>Polyporales</taxon>
        <taxon>Polyporaceae</taxon>
        <taxon>Trametes</taxon>
    </lineage>
</organism>
<evidence type="ECO:0000313" key="1">
    <source>
        <dbReference type="EMBL" id="OJT15677.1"/>
    </source>
</evidence>
<name>A0A1M2W746_TRAPU</name>
<protein>
    <submittedName>
        <fullName evidence="1">Uncharacterized protein</fullName>
    </submittedName>
</protein>
<dbReference type="Proteomes" id="UP000184267">
    <property type="component" value="Unassembled WGS sequence"/>
</dbReference>
<dbReference type="AlphaFoldDB" id="A0A1M2W746"/>
<sequence>MRRENNAYPLYYVPASSSTGPSAPAPASPSSVRYHFPHPLLSPLGSVLSAHPAA</sequence>